<dbReference type="Pfam" id="PF00646">
    <property type="entry name" value="F-box"/>
    <property type="match status" value="1"/>
</dbReference>
<accession>A0AAP0RAE9</accession>
<dbReference type="PROSITE" id="PS50181">
    <property type="entry name" value="FBOX"/>
    <property type="match status" value="1"/>
</dbReference>
<dbReference type="InterPro" id="IPR001810">
    <property type="entry name" value="F-box_dom"/>
</dbReference>
<dbReference type="Proteomes" id="UP001415857">
    <property type="component" value="Unassembled WGS sequence"/>
</dbReference>
<dbReference type="PANTHER" id="PTHR31111">
    <property type="entry name" value="BNAA05G37150D PROTEIN-RELATED"/>
    <property type="match status" value="1"/>
</dbReference>
<protein>
    <recommendedName>
        <fullName evidence="1">F-box domain-containing protein</fullName>
    </recommendedName>
</protein>
<dbReference type="PANTHER" id="PTHR31111:SF136">
    <property type="entry name" value="F-BOX ASSOCIATED DOMAIN-CONTAINING PROTEIN"/>
    <property type="match status" value="1"/>
</dbReference>
<dbReference type="SUPFAM" id="SSF81383">
    <property type="entry name" value="F-box domain"/>
    <property type="match status" value="1"/>
</dbReference>
<dbReference type="Pfam" id="PF08268">
    <property type="entry name" value="FBA_3"/>
    <property type="match status" value="1"/>
</dbReference>
<comment type="caution">
    <text evidence="2">The sequence shown here is derived from an EMBL/GenBank/DDBJ whole genome shotgun (WGS) entry which is preliminary data.</text>
</comment>
<dbReference type="EMBL" id="JBBPBK010000012">
    <property type="protein sequence ID" value="KAK9273620.1"/>
    <property type="molecule type" value="Genomic_DNA"/>
</dbReference>
<evidence type="ECO:0000313" key="2">
    <source>
        <dbReference type="EMBL" id="KAK9273620.1"/>
    </source>
</evidence>
<dbReference type="Gene3D" id="1.20.1280.50">
    <property type="match status" value="1"/>
</dbReference>
<dbReference type="InterPro" id="IPR036047">
    <property type="entry name" value="F-box-like_dom_sf"/>
</dbReference>
<dbReference type="SMART" id="SM00256">
    <property type="entry name" value="FBOX"/>
    <property type="match status" value="1"/>
</dbReference>
<dbReference type="CDD" id="cd22157">
    <property type="entry name" value="F-box_AtFBW1-like"/>
    <property type="match status" value="1"/>
</dbReference>
<dbReference type="InterPro" id="IPR017451">
    <property type="entry name" value="F-box-assoc_interact_dom"/>
</dbReference>
<sequence>MDKLPIKIAFNIFSRLPIKSLLRSRCVSKPWCNIIDDPSLASLHLTRTVEDHTILVLDCPTHKKNATSLHLEVDSKKNMKASKNPIAELSDLNHYSLEGSCNGLLYFAKRNDQGGVIVLNPLTKQSTALPPATSHSPWPHMKKYGLGFDYRTNTYKIVHVFFRELSDWTSYSLGVEVHTLGTSSWREIGEIPPYPICGRPVFAQSALHWIVDPLFACDNLRGMIVSFDIEEEVFGSTPHPDFGWKTCDMFHLVDLRGFLAMVDLSSNRCIEIWVLKDYDKKEWVREYRINISAPMGRPDNGNFKVVGPREDGEILLSYNEEYFCYNPKTDKFWYIQTPGLIPDHASTSQYRHLEVYSHRGSLVSCSRIMAV</sequence>
<keyword evidence="3" id="KW-1185">Reference proteome</keyword>
<dbReference type="AlphaFoldDB" id="A0AAP0RAE9"/>
<dbReference type="NCBIfam" id="TIGR01640">
    <property type="entry name" value="F_box_assoc_1"/>
    <property type="match status" value="1"/>
</dbReference>
<gene>
    <name evidence="2" type="ORF">L1049_018430</name>
</gene>
<name>A0AAP0RAE9_LIQFO</name>
<reference evidence="2 3" key="1">
    <citation type="journal article" date="2024" name="Plant J.">
        <title>Genome sequences and population genomics reveal climatic adaptation and genomic divergence between two closely related sweetgum species.</title>
        <authorList>
            <person name="Xu W.Q."/>
            <person name="Ren C.Q."/>
            <person name="Zhang X.Y."/>
            <person name="Comes H.P."/>
            <person name="Liu X.H."/>
            <person name="Li Y.G."/>
            <person name="Kettle C.J."/>
            <person name="Jalonen R."/>
            <person name="Gaisberger H."/>
            <person name="Ma Y.Z."/>
            <person name="Qiu Y.X."/>
        </authorList>
    </citation>
    <scope>NUCLEOTIDE SEQUENCE [LARGE SCALE GENOMIC DNA]</scope>
    <source>
        <strain evidence="2">Hangzhou</strain>
    </source>
</reference>
<evidence type="ECO:0000259" key="1">
    <source>
        <dbReference type="PROSITE" id="PS50181"/>
    </source>
</evidence>
<organism evidence="2 3">
    <name type="scientific">Liquidambar formosana</name>
    <name type="common">Formosan gum</name>
    <dbReference type="NCBI Taxonomy" id="63359"/>
    <lineage>
        <taxon>Eukaryota</taxon>
        <taxon>Viridiplantae</taxon>
        <taxon>Streptophyta</taxon>
        <taxon>Embryophyta</taxon>
        <taxon>Tracheophyta</taxon>
        <taxon>Spermatophyta</taxon>
        <taxon>Magnoliopsida</taxon>
        <taxon>eudicotyledons</taxon>
        <taxon>Gunneridae</taxon>
        <taxon>Pentapetalae</taxon>
        <taxon>Saxifragales</taxon>
        <taxon>Altingiaceae</taxon>
        <taxon>Liquidambar</taxon>
    </lineage>
</organism>
<feature type="domain" description="F-box" evidence="1">
    <location>
        <begin position="1"/>
        <end position="48"/>
    </location>
</feature>
<dbReference type="InterPro" id="IPR013187">
    <property type="entry name" value="F-box-assoc_dom_typ3"/>
</dbReference>
<proteinExistence type="predicted"/>
<evidence type="ECO:0000313" key="3">
    <source>
        <dbReference type="Proteomes" id="UP001415857"/>
    </source>
</evidence>